<comment type="caution">
    <text evidence="1">The sequence shown here is derived from an EMBL/GenBank/DDBJ whole genome shotgun (WGS) entry which is preliminary data.</text>
</comment>
<proteinExistence type="predicted"/>
<accession>A0A1D2YTD9</accession>
<reference evidence="1 2" key="1">
    <citation type="submission" date="2016-09" db="EMBL/GenBank/DDBJ databases">
        <title>Draft genome sequence for the type strain of Vulcanibacillus modesticaldus BR, a strictly anaerobic, moderately thermophilic, and nitrate-reducing bacterium from deep sea-hydrothermal vents of the Mid-Atlantic Ridge.</title>
        <authorList>
            <person name="Abin C.A."/>
            <person name="Hollibaugh J.T."/>
        </authorList>
    </citation>
    <scope>NUCLEOTIDE SEQUENCE [LARGE SCALE GENOMIC DNA]</scope>
    <source>
        <strain evidence="1 2">BR</strain>
    </source>
</reference>
<sequence>MSNIYVVDTSFTSDNKNPFSDDGLYRESWAMLKLTYDEKNKNVAGKDDRNLFSVFLSKCFDGWQFHLMDFLLYEIQCNRNIILSIEKEDYEKAQIEYHNHCNTDRELRPFEPKVLIHSTSASSWNNIQKCGYLKSWNIAKKDGDITEQKPIGHLLGDPVDYSDYIMFGAMGNPWSEVVVASKQRMNLCYDINHPYIPGARIYFDSKKIAKDGLLVRDCLHLKVKDRLPLEPYMIWAATSENIKHPEEGWTPLTFSKIADSTFLEQYSKYK</sequence>
<keyword evidence="2" id="KW-1185">Reference proteome</keyword>
<gene>
    <name evidence="1" type="ORF">BHF71_10550</name>
</gene>
<dbReference type="AlphaFoldDB" id="A0A1D2YTD9"/>
<dbReference type="OrthoDB" id="2225361at2"/>
<dbReference type="Proteomes" id="UP000243739">
    <property type="component" value="Unassembled WGS sequence"/>
</dbReference>
<dbReference type="EMBL" id="MIJF01000043">
    <property type="protein sequence ID" value="OEF98958.1"/>
    <property type="molecule type" value="Genomic_DNA"/>
</dbReference>
<organism evidence="1 2">
    <name type="scientific">Vulcanibacillus modesticaldus</name>
    <dbReference type="NCBI Taxonomy" id="337097"/>
    <lineage>
        <taxon>Bacteria</taxon>
        <taxon>Bacillati</taxon>
        <taxon>Bacillota</taxon>
        <taxon>Bacilli</taxon>
        <taxon>Bacillales</taxon>
        <taxon>Bacillaceae</taxon>
        <taxon>Vulcanibacillus</taxon>
    </lineage>
</organism>
<name>A0A1D2YTD9_9BACI</name>
<protein>
    <submittedName>
        <fullName evidence="1">Uncharacterized protein</fullName>
    </submittedName>
</protein>
<evidence type="ECO:0000313" key="2">
    <source>
        <dbReference type="Proteomes" id="UP000243739"/>
    </source>
</evidence>
<dbReference type="RefSeq" id="WP_069657176.1">
    <property type="nucleotide sequence ID" value="NZ_MIJF01000043.1"/>
</dbReference>
<evidence type="ECO:0000313" key="1">
    <source>
        <dbReference type="EMBL" id="OEF98958.1"/>
    </source>
</evidence>